<protein>
    <submittedName>
        <fullName evidence="9">AI-2E family transporter</fullName>
    </submittedName>
</protein>
<reference evidence="9 10" key="1">
    <citation type="submission" date="2022-09" db="EMBL/GenBank/DDBJ databases">
        <title>Draft genome of isolate Be4.</title>
        <authorList>
            <person name="Sanchez-Castro I."/>
            <person name="Martinez-Rodriguez P."/>
            <person name="Descostes M."/>
            <person name="Merroun M."/>
        </authorList>
    </citation>
    <scope>NUCLEOTIDE SEQUENCE [LARGE SCALE GENOMIC DNA]</scope>
    <source>
        <strain evidence="9 10">Be4</strain>
    </source>
</reference>
<feature type="transmembrane region" description="Helical" evidence="7">
    <location>
        <begin position="253"/>
        <end position="273"/>
    </location>
</feature>
<feature type="transmembrane region" description="Helical" evidence="7">
    <location>
        <begin position="57"/>
        <end position="78"/>
    </location>
</feature>
<comment type="similarity">
    <text evidence="2">Belongs to the autoinducer-2 exporter (AI-2E) (TC 2.A.86) family.</text>
</comment>
<dbReference type="Pfam" id="PF01590">
    <property type="entry name" value="GAF"/>
    <property type="match status" value="1"/>
</dbReference>
<dbReference type="EMBL" id="JAODYH010000011">
    <property type="protein sequence ID" value="MCT9812682.1"/>
    <property type="molecule type" value="Genomic_DNA"/>
</dbReference>
<proteinExistence type="inferred from homology"/>
<evidence type="ECO:0000256" key="4">
    <source>
        <dbReference type="ARBA" id="ARBA00022989"/>
    </source>
</evidence>
<feature type="domain" description="GAF" evidence="8">
    <location>
        <begin position="622"/>
        <end position="767"/>
    </location>
</feature>
<sequence length="792" mass="84691">MLPALRLLVGLLIAALVIAALYFGRELLIPLALALLLGFLLDPAVSRLKRWGLPRLAGTLGVVAITLCALAGMGAYLGNQVSDLSAGLPTYQSTISAKLRNLRQLTTGPSVWDGARKTYDTVEKEIDSPPGARAGARVQKVEVQPVELKPLAQFTAWLGKISEPVIMAGIVLLFLVLVLLDRDDLRDRLLRLMGGNLHLATDALNEASERIGRYLRMQFIVNLSYGVPMAAGLWFIGVPGAILWGVVAAIMRFVPYVGPLVSAVFPLALAFAVDPGWNMFLGTLALILVLELISNNVVEPWLYGASTGLSTLSIILAATFWTALWGPVGLILSTPLTVCLLVLGRYLPALRFMEVLLGNSPVLGAPQRLYQRLLAGDVEEAIELCTDGVDAALPAKPTPGQVAEAVGRLYDEILIPTLRMASSHHTGSATAGHRLRLSHGMGELLGEMAEQYPPPLPETAASRRGRVHCIGARWEVDALAAQAMAHALGLDGLAATHSPHALSARMEALEDSDWAGVDLLCLSVFTPQPQTQVRQICRRLRRRWPQLRIVLALWNAPAALLAEDGFAPLGVQAVTTSMRELRLRVGALLAPQPAGGHPLAPMGEEDEARVAALHASGWLDATRTDALHDAVVQAANAFHVPFAQVSLVDADWVHTPGSLLASASGPSVGRPGLPRELSVCAYVVSEAADLQVEDIARDPRFADNPLLQAAALRFYAGVPLRDRQGQVLGSFCIMDTAPRSLSVEELDLLHDMARRLQNTLSHRTEVSPPPGAGPTAQPPAQETGPLLGPAMA</sequence>
<name>A0ABT2PQD3_9BURK</name>
<feature type="region of interest" description="Disordered" evidence="6">
    <location>
        <begin position="762"/>
        <end position="792"/>
    </location>
</feature>
<comment type="caution">
    <text evidence="9">The sequence shown here is derived from an EMBL/GenBank/DDBJ whole genome shotgun (WGS) entry which is preliminary data.</text>
</comment>
<dbReference type="SMART" id="SM00065">
    <property type="entry name" value="GAF"/>
    <property type="match status" value="1"/>
</dbReference>
<keyword evidence="10" id="KW-1185">Reference proteome</keyword>
<feature type="transmembrane region" description="Helical" evidence="7">
    <location>
        <begin position="219"/>
        <end position="247"/>
    </location>
</feature>
<dbReference type="Pfam" id="PF01594">
    <property type="entry name" value="AI-2E_transport"/>
    <property type="match status" value="1"/>
</dbReference>
<feature type="transmembrane region" description="Helical" evidence="7">
    <location>
        <begin position="280"/>
        <end position="298"/>
    </location>
</feature>
<evidence type="ECO:0000256" key="1">
    <source>
        <dbReference type="ARBA" id="ARBA00004141"/>
    </source>
</evidence>
<dbReference type="PANTHER" id="PTHR43102:SF2">
    <property type="entry name" value="GAF DOMAIN-CONTAINING PROTEIN"/>
    <property type="match status" value="1"/>
</dbReference>
<feature type="transmembrane region" description="Helical" evidence="7">
    <location>
        <begin position="161"/>
        <end position="180"/>
    </location>
</feature>
<dbReference type="PANTHER" id="PTHR43102">
    <property type="entry name" value="SLR1143 PROTEIN"/>
    <property type="match status" value="1"/>
</dbReference>
<comment type="subcellular location">
    <subcellularLocation>
        <location evidence="1">Membrane</location>
        <topology evidence="1">Multi-pass membrane protein</topology>
    </subcellularLocation>
</comment>
<keyword evidence="4 7" id="KW-1133">Transmembrane helix</keyword>
<dbReference type="InterPro" id="IPR003018">
    <property type="entry name" value="GAF"/>
</dbReference>
<evidence type="ECO:0000313" key="9">
    <source>
        <dbReference type="EMBL" id="MCT9812682.1"/>
    </source>
</evidence>
<organism evidence="9 10">
    <name type="scientific">Acidovorax bellezanensis</name>
    <dbReference type="NCBI Taxonomy" id="2976702"/>
    <lineage>
        <taxon>Bacteria</taxon>
        <taxon>Pseudomonadati</taxon>
        <taxon>Pseudomonadota</taxon>
        <taxon>Betaproteobacteria</taxon>
        <taxon>Burkholderiales</taxon>
        <taxon>Comamonadaceae</taxon>
        <taxon>Acidovorax</taxon>
    </lineage>
</organism>
<dbReference type="InterPro" id="IPR002549">
    <property type="entry name" value="AI-2E-like"/>
</dbReference>
<evidence type="ECO:0000259" key="8">
    <source>
        <dbReference type="SMART" id="SM00065"/>
    </source>
</evidence>
<gene>
    <name evidence="9" type="ORF">N0K08_18785</name>
</gene>
<dbReference type="Proteomes" id="UP001525968">
    <property type="component" value="Unassembled WGS sequence"/>
</dbReference>
<dbReference type="Gene3D" id="3.30.450.40">
    <property type="match status" value="1"/>
</dbReference>
<accession>A0ABT2PQD3</accession>
<evidence type="ECO:0000256" key="6">
    <source>
        <dbReference type="SAM" id="MobiDB-lite"/>
    </source>
</evidence>
<dbReference type="InterPro" id="IPR029016">
    <property type="entry name" value="GAF-like_dom_sf"/>
</dbReference>
<evidence type="ECO:0000256" key="3">
    <source>
        <dbReference type="ARBA" id="ARBA00022692"/>
    </source>
</evidence>
<dbReference type="SUPFAM" id="SSF55781">
    <property type="entry name" value="GAF domain-like"/>
    <property type="match status" value="1"/>
</dbReference>
<evidence type="ECO:0000256" key="2">
    <source>
        <dbReference type="ARBA" id="ARBA00009773"/>
    </source>
</evidence>
<keyword evidence="5 7" id="KW-0472">Membrane</keyword>
<keyword evidence="3 7" id="KW-0812">Transmembrane</keyword>
<evidence type="ECO:0000256" key="5">
    <source>
        <dbReference type="ARBA" id="ARBA00023136"/>
    </source>
</evidence>
<evidence type="ECO:0000313" key="10">
    <source>
        <dbReference type="Proteomes" id="UP001525968"/>
    </source>
</evidence>
<evidence type="ECO:0000256" key="7">
    <source>
        <dbReference type="SAM" id="Phobius"/>
    </source>
</evidence>